<organism evidence="1 2">
    <name type="scientific">Caproiciproducens galactitolivorans</name>
    <dbReference type="NCBI Taxonomy" id="642589"/>
    <lineage>
        <taxon>Bacteria</taxon>
        <taxon>Bacillati</taxon>
        <taxon>Bacillota</taxon>
        <taxon>Clostridia</taxon>
        <taxon>Eubacteriales</taxon>
        <taxon>Acutalibacteraceae</taxon>
        <taxon>Caproiciproducens</taxon>
    </lineage>
</organism>
<reference evidence="1 2" key="1">
    <citation type="submission" date="2022-11" db="EMBL/GenBank/DDBJ databases">
        <authorList>
            <person name="Caiyu Z."/>
        </authorList>
    </citation>
    <scope>NUCLEOTIDE SEQUENCE [LARGE SCALE GENOMIC DNA]</scope>
    <source>
        <strain evidence="1 2">YR-4</strain>
    </source>
</reference>
<name>A0ABT4BW23_9FIRM</name>
<accession>A0ABT4BW23</accession>
<evidence type="ECO:0000313" key="1">
    <source>
        <dbReference type="EMBL" id="MCY1715096.1"/>
    </source>
</evidence>
<gene>
    <name evidence="1" type="ORF">OUY18_12645</name>
</gene>
<dbReference type="RefSeq" id="WP_268059133.1">
    <property type="nucleotide sequence ID" value="NZ_JAPOHA010000015.1"/>
</dbReference>
<proteinExistence type="predicted"/>
<dbReference type="Proteomes" id="UP001082703">
    <property type="component" value="Unassembled WGS sequence"/>
</dbReference>
<evidence type="ECO:0000313" key="2">
    <source>
        <dbReference type="Proteomes" id="UP001082703"/>
    </source>
</evidence>
<protein>
    <submittedName>
        <fullName evidence="1">Uncharacterized protein</fullName>
    </submittedName>
</protein>
<dbReference type="EMBL" id="JAPOHA010000015">
    <property type="protein sequence ID" value="MCY1715096.1"/>
    <property type="molecule type" value="Genomic_DNA"/>
</dbReference>
<comment type="caution">
    <text evidence="1">The sequence shown here is derived from an EMBL/GenBank/DDBJ whole genome shotgun (WGS) entry which is preliminary data.</text>
</comment>
<sequence length="193" mass="21508">MRALESMVSGMKATGIYTLNGTTQVDWELRAYAAGLNIAFDALAELERESYVATASEYGLFNRESTLQIGTAGDTQERRSRILKRCAITPNSFTRADMEYALAAPGADVEVCECMAEKKIYVNCKDADVQSEQGLSIQRAAKLFLPAHLNAELDFRRISWNNIDGENQSFDTLDGISLTWDAVDDYGGRRIQW</sequence>
<keyword evidence="2" id="KW-1185">Reference proteome</keyword>